<feature type="compositionally biased region" description="Low complexity" evidence="16">
    <location>
        <begin position="846"/>
        <end position="879"/>
    </location>
</feature>
<dbReference type="SUPFAM" id="SSF52113">
    <property type="entry name" value="BRCT domain"/>
    <property type="match status" value="1"/>
</dbReference>
<evidence type="ECO:0000256" key="8">
    <source>
        <dbReference type="ARBA" id="ARBA00022723"/>
    </source>
</evidence>
<keyword evidence="5" id="KW-0237">DNA synthesis</keyword>
<keyword evidence="11" id="KW-0238">DNA-binding</keyword>
<evidence type="ECO:0000256" key="3">
    <source>
        <dbReference type="ARBA" id="ARBA00010945"/>
    </source>
</evidence>
<organism evidence="19 20">
    <name type="scientific">Mycena albidolilacea</name>
    <dbReference type="NCBI Taxonomy" id="1033008"/>
    <lineage>
        <taxon>Eukaryota</taxon>
        <taxon>Fungi</taxon>
        <taxon>Dikarya</taxon>
        <taxon>Basidiomycota</taxon>
        <taxon>Agaricomycotina</taxon>
        <taxon>Agaricomycetes</taxon>
        <taxon>Agaricomycetidae</taxon>
        <taxon>Agaricales</taxon>
        <taxon>Marasmiineae</taxon>
        <taxon>Mycenaceae</taxon>
        <taxon>Mycena</taxon>
    </lineage>
</organism>
<dbReference type="PROSITE" id="PS50172">
    <property type="entry name" value="BRCT"/>
    <property type="match status" value="1"/>
</dbReference>
<evidence type="ECO:0000256" key="16">
    <source>
        <dbReference type="SAM" id="MobiDB-lite"/>
    </source>
</evidence>
<comment type="function">
    <text evidence="14">Deoxycytidyl transferase involved in DNA repair. Transfers a dCMP residue from dCTP to the 3'-end of a DNA primer in a template-dependent reaction. May assist in the first step in the bypass of abasic lesions by the insertion of a nucleotide opposite the lesion. Required for normal induction of mutations by physical and chemical agents. Involved in mitochondrial DNA mutagenesis.</text>
</comment>
<evidence type="ECO:0000256" key="10">
    <source>
        <dbReference type="ARBA" id="ARBA00022842"/>
    </source>
</evidence>
<feature type="region of interest" description="Disordered" evidence="16">
    <location>
        <begin position="840"/>
        <end position="905"/>
    </location>
</feature>
<feature type="compositionally biased region" description="Polar residues" evidence="16">
    <location>
        <begin position="884"/>
        <end position="897"/>
    </location>
</feature>
<dbReference type="SMART" id="SM00292">
    <property type="entry name" value="BRCT"/>
    <property type="match status" value="1"/>
</dbReference>
<dbReference type="PROSITE" id="PS50173">
    <property type="entry name" value="UMUC"/>
    <property type="match status" value="1"/>
</dbReference>
<dbReference type="CDD" id="cd17719">
    <property type="entry name" value="BRCT_Rev1"/>
    <property type="match status" value="1"/>
</dbReference>
<dbReference type="Pfam" id="PF11799">
    <property type="entry name" value="IMS_C"/>
    <property type="match status" value="1"/>
</dbReference>
<dbReference type="Pfam" id="PF21999">
    <property type="entry name" value="IMS_HHH_1"/>
    <property type="match status" value="1"/>
</dbReference>
<dbReference type="Proteomes" id="UP001218218">
    <property type="component" value="Unassembled WGS sequence"/>
</dbReference>
<keyword evidence="12" id="KW-0234">DNA repair</keyword>
<dbReference type="GO" id="GO:0005634">
    <property type="term" value="C:nucleus"/>
    <property type="evidence" value="ECO:0007669"/>
    <property type="project" value="UniProtKB-SubCell"/>
</dbReference>
<proteinExistence type="inferred from homology"/>
<dbReference type="GO" id="GO:0003887">
    <property type="term" value="F:DNA-directed DNA polymerase activity"/>
    <property type="evidence" value="ECO:0007669"/>
    <property type="project" value="InterPro"/>
</dbReference>
<dbReference type="Gene3D" id="1.10.150.20">
    <property type="entry name" value="5' to 3' exonuclease, C-terminal subdomain"/>
    <property type="match status" value="1"/>
</dbReference>
<feature type="region of interest" description="Disordered" evidence="16">
    <location>
        <begin position="93"/>
        <end position="138"/>
    </location>
</feature>
<dbReference type="Gene3D" id="3.30.70.270">
    <property type="match status" value="1"/>
</dbReference>
<evidence type="ECO:0000256" key="1">
    <source>
        <dbReference type="ARBA" id="ARBA00001946"/>
    </source>
</evidence>
<dbReference type="AlphaFoldDB" id="A0AAD7ANS2"/>
<keyword evidence="20" id="KW-1185">Reference proteome</keyword>
<dbReference type="InterPro" id="IPR043502">
    <property type="entry name" value="DNA/RNA_pol_sf"/>
</dbReference>
<feature type="domain" description="UmuC" evidence="18">
    <location>
        <begin position="376"/>
        <end position="574"/>
    </location>
</feature>
<keyword evidence="10" id="KW-0460">Magnesium</keyword>
<dbReference type="Gene3D" id="1.20.58.1280">
    <property type="entry name" value="DNA repair protein Rev1, C-terminal domain"/>
    <property type="match status" value="1"/>
</dbReference>
<dbReference type="SUPFAM" id="SSF100879">
    <property type="entry name" value="Lesion bypass DNA polymerase (Y-family), little finger domain"/>
    <property type="match status" value="1"/>
</dbReference>
<dbReference type="InterPro" id="IPR017961">
    <property type="entry name" value="DNA_pol_Y-fam_little_finger"/>
</dbReference>
<dbReference type="Gene3D" id="6.10.250.1630">
    <property type="match status" value="1"/>
</dbReference>
<dbReference type="InterPro" id="IPR001126">
    <property type="entry name" value="UmuC"/>
</dbReference>
<dbReference type="PANTHER" id="PTHR45990">
    <property type="entry name" value="DNA REPAIR PROTEIN REV1"/>
    <property type="match status" value="1"/>
</dbReference>
<comment type="subcellular location">
    <subcellularLocation>
        <location evidence="2">Nucleus</location>
    </subcellularLocation>
</comment>
<comment type="similarity">
    <text evidence="3">Belongs to the DNA polymerase type-Y family.</text>
</comment>
<gene>
    <name evidence="19" type="ORF">DFH08DRAFT_1016097</name>
</gene>
<keyword evidence="6" id="KW-0808">Transferase</keyword>
<evidence type="ECO:0000256" key="14">
    <source>
        <dbReference type="ARBA" id="ARBA00058985"/>
    </source>
</evidence>
<evidence type="ECO:0000313" key="20">
    <source>
        <dbReference type="Proteomes" id="UP001218218"/>
    </source>
</evidence>
<dbReference type="Gene3D" id="6.10.250.1490">
    <property type="match status" value="1"/>
</dbReference>
<dbReference type="Pfam" id="PF16589">
    <property type="entry name" value="BRCT_2"/>
    <property type="match status" value="1"/>
</dbReference>
<dbReference type="InterPro" id="IPR036775">
    <property type="entry name" value="DNA_pol_Y-fam_lit_finger_sf"/>
</dbReference>
<feature type="domain" description="BRCT" evidence="17">
    <location>
        <begin position="173"/>
        <end position="261"/>
    </location>
</feature>
<keyword evidence="9" id="KW-0227">DNA damage</keyword>
<evidence type="ECO:0000259" key="18">
    <source>
        <dbReference type="PROSITE" id="PS50173"/>
    </source>
</evidence>
<dbReference type="InterPro" id="IPR031991">
    <property type="entry name" value="Rev1_C"/>
</dbReference>
<reference evidence="19" key="1">
    <citation type="submission" date="2023-03" db="EMBL/GenBank/DDBJ databases">
        <title>Massive genome expansion in bonnet fungi (Mycena s.s.) driven by repeated elements and novel gene families across ecological guilds.</title>
        <authorList>
            <consortium name="Lawrence Berkeley National Laboratory"/>
            <person name="Harder C.B."/>
            <person name="Miyauchi S."/>
            <person name="Viragh M."/>
            <person name="Kuo A."/>
            <person name="Thoen E."/>
            <person name="Andreopoulos B."/>
            <person name="Lu D."/>
            <person name="Skrede I."/>
            <person name="Drula E."/>
            <person name="Henrissat B."/>
            <person name="Morin E."/>
            <person name="Kohler A."/>
            <person name="Barry K."/>
            <person name="LaButti K."/>
            <person name="Morin E."/>
            <person name="Salamov A."/>
            <person name="Lipzen A."/>
            <person name="Mereny Z."/>
            <person name="Hegedus B."/>
            <person name="Baldrian P."/>
            <person name="Stursova M."/>
            <person name="Weitz H."/>
            <person name="Taylor A."/>
            <person name="Grigoriev I.V."/>
            <person name="Nagy L.G."/>
            <person name="Martin F."/>
            <person name="Kauserud H."/>
        </authorList>
    </citation>
    <scope>NUCLEOTIDE SEQUENCE</scope>
    <source>
        <strain evidence="19">CBHHK002</strain>
    </source>
</reference>
<evidence type="ECO:0000256" key="7">
    <source>
        <dbReference type="ARBA" id="ARBA00022695"/>
    </source>
</evidence>
<comment type="caution">
    <text evidence="19">The sequence shown here is derived from an EMBL/GenBank/DDBJ whole genome shotgun (WGS) entry which is preliminary data.</text>
</comment>
<keyword evidence="13" id="KW-0539">Nucleus</keyword>
<dbReference type="FunFam" id="3.40.50.10190:FF:000011">
    <property type="entry name" value="DNA repair protein REV1"/>
    <property type="match status" value="1"/>
</dbReference>
<sequence>MGVEFIFEVTKKRLGYRILIEGNLSKRELSLVTRRSPYTITTLGGLYIYIRASFAPNCTATTLASGSQSSDYFEDEDPAFIHALEAAVLPGDVANDRTDFPAPENNLESDSDDPEPPPPGQPQPSLKRRHHEGPDPVDEAIYGAAEFGDFGQYMKRKRAKLQIQNSEINTAAAATQIFKGVTVYVNGWTSPSVQELRALLLRNGGVFEPYLVKHSMVTHIVTCVLTKAKMEEFKNMKVVRPEWLTESVKAGYLLPWRDFMFVQGAQPATTQAETVPEQSAQQKIPRYAADASNPNAQRAMADPQWRSENTSAAPNFIKGYFEHSRLHFLSASKAQLRELVREAQARAESNLERREENLELDSPDKGKGRARDDRVIMHCDFDCFFVAAGLVTRPQMRGKPVVVCHSQGTQGGASSTSEIACASYEARAFGIKNGMSLQQARTLCPTVLTVPYEFERYTDLSLKFYTVLMSHADDVQAVSIDEALVDVTTAVSRLRRAAARGGSQHDPAKDFAERIRAEVKQVTKCEISIGISHNILLARLATRRAKPAGALHIVPADVPALIATLDITNLWGFASSHRDKAMEKLGSTALKDLASKSRAVLSEALGKKTGEKLYNAIRGIDDTQLTSDKQRKSVSAEVNYGIRFESNHAAEIFVLELARTVEERMNEIKMLGRSITLKIMKRDPSAPVEPPKFLGHGACEVFNKQTPLVGPSGRATSDAKVIGEHAWRILKSFNFDPKELRGIGIQIQKLEPTVGPVNTDANQRTLNFKAADVQVRRPPVAPSSAAVPMRPAPLAAAANNAGPSTSTLPNVSLPAIEEVDRDVLDALPLEMRQELEDAWRRRSESPFPGKAPAHAPAAHHLASRPPSRAPSRAPSVAPRGVFPQQRSAKPTRMQQSALRLGPRSGGGGYVIDKKSIHPNRPPNAFLRPTDDDLRDLDIDLDVFAALPRVVQREQLTVARLIKTNGAIPEFSGERLILKPKKYIPPPDLFRQPPPYAKYPEKAKLRTQGKSKGEKVFFTETDDVQNLLEAWVNAFKKFGPEEKDVEFFAKFLVQSVDSERSSDTGVERAIAIVKWWLVLLRRYWGDYEYFDELGYDAEDAKVAEAWWKAFRDVKGRIDIVARKKFGGKLSLR</sequence>
<dbReference type="FunFam" id="3.30.1490.100:FF:000001">
    <property type="entry name" value="DNA repair protein REV1"/>
    <property type="match status" value="1"/>
</dbReference>
<evidence type="ECO:0000256" key="5">
    <source>
        <dbReference type="ARBA" id="ARBA00022634"/>
    </source>
</evidence>
<evidence type="ECO:0000256" key="11">
    <source>
        <dbReference type="ARBA" id="ARBA00023125"/>
    </source>
</evidence>
<dbReference type="EMBL" id="JARIHO010000003">
    <property type="protein sequence ID" value="KAJ7364144.1"/>
    <property type="molecule type" value="Genomic_DNA"/>
</dbReference>
<evidence type="ECO:0000256" key="9">
    <source>
        <dbReference type="ARBA" id="ARBA00022763"/>
    </source>
</evidence>
<evidence type="ECO:0000256" key="2">
    <source>
        <dbReference type="ARBA" id="ARBA00004123"/>
    </source>
</evidence>
<evidence type="ECO:0000256" key="12">
    <source>
        <dbReference type="ARBA" id="ARBA00023204"/>
    </source>
</evidence>
<keyword evidence="8" id="KW-0479">Metal-binding</keyword>
<evidence type="ECO:0000256" key="6">
    <source>
        <dbReference type="ARBA" id="ARBA00022679"/>
    </source>
</evidence>
<name>A0AAD7ANS2_9AGAR</name>
<evidence type="ECO:0000256" key="15">
    <source>
        <dbReference type="ARBA" id="ARBA00081902"/>
    </source>
</evidence>
<dbReference type="GO" id="GO:0003684">
    <property type="term" value="F:damaged DNA binding"/>
    <property type="evidence" value="ECO:0007669"/>
    <property type="project" value="InterPro"/>
</dbReference>
<accession>A0AAD7ANS2</accession>
<dbReference type="CDD" id="cd01701">
    <property type="entry name" value="PolY_Rev1"/>
    <property type="match status" value="1"/>
</dbReference>
<dbReference type="SUPFAM" id="SSF56672">
    <property type="entry name" value="DNA/RNA polymerases"/>
    <property type="match status" value="1"/>
</dbReference>
<keyword evidence="7" id="KW-0548">Nucleotidyltransferase</keyword>
<dbReference type="Pfam" id="PF16727">
    <property type="entry name" value="REV1_C"/>
    <property type="match status" value="1"/>
</dbReference>
<dbReference type="PANTHER" id="PTHR45990:SF1">
    <property type="entry name" value="DNA REPAIR PROTEIN REV1"/>
    <property type="match status" value="1"/>
</dbReference>
<feature type="region of interest" description="Disordered" evidence="16">
    <location>
        <begin position="348"/>
        <end position="370"/>
    </location>
</feature>
<dbReference type="Gene3D" id="3.40.50.10190">
    <property type="entry name" value="BRCT domain"/>
    <property type="match status" value="1"/>
</dbReference>
<comment type="cofactor">
    <cofactor evidence="1">
        <name>Mg(2+)</name>
        <dbReference type="ChEBI" id="CHEBI:18420"/>
    </cofactor>
</comment>
<protein>
    <recommendedName>
        <fullName evidence="4">DNA repair protein REV1</fullName>
    </recommendedName>
    <alternativeName>
        <fullName evidence="15">Reversionless protein 1</fullName>
    </alternativeName>
</protein>
<dbReference type="GO" id="GO:0006281">
    <property type="term" value="P:DNA repair"/>
    <property type="evidence" value="ECO:0007669"/>
    <property type="project" value="UniProtKB-KW"/>
</dbReference>
<evidence type="ECO:0000313" key="19">
    <source>
        <dbReference type="EMBL" id="KAJ7364144.1"/>
    </source>
</evidence>
<dbReference type="InterPro" id="IPR038401">
    <property type="entry name" value="Rev1_C_sf"/>
</dbReference>
<evidence type="ECO:0000259" key="17">
    <source>
        <dbReference type="PROSITE" id="PS50172"/>
    </source>
</evidence>
<dbReference type="Gene3D" id="3.30.1490.100">
    <property type="entry name" value="DNA polymerase, Y-family, little finger domain"/>
    <property type="match status" value="1"/>
</dbReference>
<evidence type="ECO:0000256" key="4">
    <source>
        <dbReference type="ARBA" id="ARBA00020399"/>
    </source>
</evidence>
<dbReference type="Pfam" id="PF00817">
    <property type="entry name" value="IMS"/>
    <property type="match status" value="1"/>
</dbReference>
<dbReference type="InterPro" id="IPR001357">
    <property type="entry name" value="BRCT_dom"/>
</dbReference>
<evidence type="ECO:0000256" key="13">
    <source>
        <dbReference type="ARBA" id="ARBA00023242"/>
    </source>
</evidence>
<dbReference type="InterPro" id="IPR036420">
    <property type="entry name" value="BRCT_dom_sf"/>
</dbReference>
<dbReference type="GO" id="GO:0017125">
    <property type="term" value="F:deoxycytidyl transferase activity"/>
    <property type="evidence" value="ECO:0007669"/>
    <property type="project" value="TreeGrafter"/>
</dbReference>
<dbReference type="GO" id="GO:0070987">
    <property type="term" value="P:error-free translesion synthesis"/>
    <property type="evidence" value="ECO:0007669"/>
    <property type="project" value="TreeGrafter"/>
</dbReference>
<dbReference type="GO" id="GO:0042276">
    <property type="term" value="P:error-prone translesion synthesis"/>
    <property type="evidence" value="ECO:0007669"/>
    <property type="project" value="TreeGrafter"/>
</dbReference>
<dbReference type="InterPro" id="IPR043128">
    <property type="entry name" value="Rev_trsase/Diguanyl_cyclase"/>
</dbReference>
<dbReference type="InterPro" id="IPR053848">
    <property type="entry name" value="IMS_HHH_1"/>
</dbReference>
<dbReference type="Gene3D" id="3.40.1170.60">
    <property type="match status" value="1"/>
</dbReference>
<dbReference type="GO" id="GO:0046872">
    <property type="term" value="F:metal ion binding"/>
    <property type="evidence" value="ECO:0007669"/>
    <property type="project" value="UniProtKB-KW"/>
</dbReference>